<keyword evidence="2" id="KW-0680">Restriction system</keyword>
<keyword evidence="6" id="KW-0255">Endonuclease</keyword>
<feature type="domain" description="Type I restriction modification DNA specificity" evidence="5">
    <location>
        <begin position="56"/>
        <end position="194"/>
    </location>
</feature>
<keyword evidence="6" id="KW-0378">Hydrolase</keyword>
<dbReference type="SUPFAM" id="SSF116734">
    <property type="entry name" value="DNA methylase specificity domain"/>
    <property type="match status" value="2"/>
</dbReference>
<keyword evidence="4" id="KW-0175">Coiled coil</keyword>
<keyword evidence="3" id="KW-0238">DNA-binding</keyword>
<dbReference type="InterPro" id="IPR052021">
    <property type="entry name" value="Type-I_RS_S_subunit"/>
</dbReference>
<proteinExistence type="inferred from homology"/>
<dbReference type="CDD" id="cd17524">
    <property type="entry name" value="RMtype1_S_EcoUTORF5051P-TRD2-CR2_like"/>
    <property type="match status" value="1"/>
</dbReference>
<comment type="similarity">
    <text evidence="1">Belongs to the type-I restriction system S methylase family.</text>
</comment>
<dbReference type="KEGG" id="dog:HP555_03285"/>
<reference evidence="6 7" key="1">
    <citation type="submission" date="2020-05" db="EMBL/GenBank/DDBJ databases">
        <title>Complete genome of Desulfobulbus oligotrophicus.</title>
        <authorList>
            <person name="Podar M."/>
        </authorList>
    </citation>
    <scope>NUCLEOTIDE SEQUENCE [LARGE SCALE GENOMIC DNA]</scope>
    <source>
        <strain evidence="6 7">Prop6</strain>
    </source>
</reference>
<gene>
    <name evidence="6" type="ORF">HP555_03285</name>
</gene>
<keyword evidence="7" id="KW-1185">Reference proteome</keyword>
<evidence type="ECO:0000256" key="2">
    <source>
        <dbReference type="ARBA" id="ARBA00022747"/>
    </source>
</evidence>
<evidence type="ECO:0000313" key="6">
    <source>
        <dbReference type="EMBL" id="QQG64956.1"/>
    </source>
</evidence>
<evidence type="ECO:0000256" key="3">
    <source>
        <dbReference type="ARBA" id="ARBA00023125"/>
    </source>
</evidence>
<evidence type="ECO:0000256" key="1">
    <source>
        <dbReference type="ARBA" id="ARBA00010923"/>
    </source>
</evidence>
<evidence type="ECO:0000256" key="4">
    <source>
        <dbReference type="SAM" id="Coils"/>
    </source>
</evidence>
<dbReference type="GO" id="GO:0009307">
    <property type="term" value="P:DNA restriction-modification system"/>
    <property type="evidence" value="ECO:0007669"/>
    <property type="project" value="UniProtKB-KW"/>
</dbReference>
<organism evidence="6 7">
    <name type="scientific">Desulfobulbus oligotrophicus</name>
    <dbReference type="NCBI Taxonomy" id="1909699"/>
    <lineage>
        <taxon>Bacteria</taxon>
        <taxon>Pseudomonadati</taxon>
        <taxon>Thermodesulfobacteriota</taxon>
        <taxon>Desulfobulbia</taxon>
        <taxon>Desulfobulbales</taxon>
        <taxon>Desulfobulbaceae</taxon>
        <taxon>Desulfobulbus</taxon>
    </lineage>
</organism>
<dbReference type="PANTHER" id="PTHR30408">
    <property type="entry name" value="TYPE-1 RESTRICTION ENZYME ECOKI SPECIFICITY PROTEIN"/>
    <property type="match status" value="1"/>
</dbReference>
<dbReference type="PANTHER" id="PTHR30408:SF12">
    <property type="entry name" value="TYPE I RESTRICTION ENZYME MJAVIII SPECIFICITY SUBUNIT"/>
    <property type="match status" value="1"/>
</dbReference>
<dbReference type="Proteomes" id="UP000596092">
    <property type="component" value="Chromosome"/>
</dbReference>
<dbReference type="RefSeq" id="WP_199263768.1">
    <property type="nucleotide sequence ID" value="NZ_CP054140.1"/>
</dbReference>
<feature type="coiled-coil region" evidence="4">
    <location>
        <begin position="420"/>
        <end position="447"/>
    </location>
</feature>
<evidence type="ECO:0000313" key="7">
    <source>
        <dbReference type="Proteomes" id="UP000596092"/>
    </source>
</evidence>
<dbReference type="AlphaFoldDB" id="A0A7T6APR4"/>
<dbReference type="GO" id="GO:0003677">
    <property type="term" value="F:DNA binding"/>
    <property type="evidence" value="ECO:0007669"/>
    <property type="project" value="UniProtKB-KW"/>
</dbReference>
<protein>
    <submittedName>
        <fullName evidence="6">Restriction endonuclease subunit S</fullName>
    </submittedName>
</protein>
<accession>A0A7T6APR4</accession>
<sequence length="451" mass="50517">MAAINHVMLSDAVSNNRFSAEFFDPQYVFKPNNSVCWAPIGRILKKCEYGISISMNTESKGFPIFRMNELNNCFALRPEKFAAISRQVFEQYRLNENDVLFNRTNSFDFVGRTGIVKDQTDCTFASYLIRLVPDRNVILPEYLAVYLNTQFGIGQIKRRAMRSINQANVSGSEVKRILIPLVAPETQEHIAELVNASYQVSKESEAYYTQAQQLLESELGLDRLRFDKPVGYTARFSVIGLSDSVSANRIDAQCFSPEAVFYEDWLLKHANCDRLNLLLASTAKGRQQAEAETGTADYCSIKHITSCEIVGASKASPSAGTPNARKDDLLLAITGATIGKIGIVNRYDNLVFSGDMLRLRANGAVNPHYLLLTLDHHLGQVQFNRWITGSTNGHLAQRDVSRVLVPRLAPEKEKQIAVLVAESLEKRQESEQLLDQAKSRVEQLIEEAVRA</sequence>
<evidence type="ECO:0000259" key="5">
    <source>
        <dbReference type="Pfam" id="PF01420"/>
    </source>
</evidence>
<dbReference type="Pfam" id="PF01420">
    <property type="entry name" value="Methylase_S"/>
    <property type="match status" value="1"/>
</dbReference>
<dbReference type="REBASE" id="492177">
    <property type="entry name" value="S.Dol6ORF3280P"/>
</dbReference>
<dbReference type="InterPro" id="IPR000055">
    <property type="entry name" value="Restrct_endonuc_typeI_TRD"/>
</dbReference>
<dbReference type="InterPro" id="IPR044946">
    <property type="entry name" value="Restrct_endonuc_typeI_TRD_sf"/>
</dbReference>
<keyword evidence="6" id="KW-0540">Nuclease</keyword>
<dbReference type="GO" id="GO:0004519">
    <property type="term" value="F:endonuclease activity"/>
    <property type="evidence" value="ECO:0007669"/>
    <property type="project" value="UniProtKB-KW"/>
</dbReference>
<dbReference type="Gene3D" id="3.90.220.20">
    <property type="entry name" value="DNA methylase specificity domains"/>
    <property type="match status" value="2"/>
</dbReference>
<name>A0A7T6APR4_9BACT</name>
<dbReference type="EMBL" id="CP054140">
    <property type="protein sequence ID" value="QQG64956.1"/>
    <property type="molecule type" value="Genomic_DNA"/>
</dbReference>